<dbReference type="EMBL" id="KC513604">
    <property type="protein sequence ID" value="AGE94926.1"/>
    <property type="molecule type" value="Genomic_DNA"/>
</dbReference>
<keyword evidence="2" id="KW-0805">Transcription regulation</keyword>
<name>M1KI77_ENCCN</name>
<evidence type="ECO:0000256" key="3">
    <source>
        <dbReference type="ARBA" id="ARBA00023125"/>
    </source>
</evidence>
<dbReference type="VEuPathDB" id="MicrosporidiaDB:ECU11_1240"/>
<reference evidence="7" key="1">
    <citation type="journal article" date="2013" name="Eukaryot. Cell">
        <title>Extremely Reduced Levels of Heterozygosity in the Vertebrate Pathogen Encephalitozoon cuniculi.</title>
        <authorList>
            <person name="Selman M."/>
            <person name="Sak B."/>
            <person name="Kvac M."/>
            <person name="Farinelli L."/>
            <person name="Weiss L.M."/>
            <person name="Corradi N."/>
        </authorList>
    </citation>
    <scope>NUCLEOTIDE SEQUENCE</scope>
</reference>
<evidence type="ECO:0000256" key="4">
    <source>
        <dbReference type="ARBA" id="ARBA00023163"/>
    </source>
</evidence>
<evidence type="ECO:0000313" key="7">
    <source>
        <dbReference type="EMBL" id="AGE94926.1"/>
    </source>
</evidence>
<dbReference type="SUPFAM" id="SSF50916">
    <property type="entry name" value="Rap30/74 interaction domains"/>
    <property type="match status" value="1"/>
</dbReference>
<evidence type="ECO:0000256" key="2">
    <source>
        <dbReference type="ARBA" id="ARBA00023015"/>
    </source>
</evidence>
<comment type="subcellular location">
    <subcellularLocation>
        <location evidence="1">Nucleus</location>
    </subcellularLocation>
</comment>
<dbReference type="VEuPathDB" id="MicrosporidiaDB:AEWR_111230"/>
<evidence type="ECO:0008006" key="8">
    <source>
        <dbReference type="Google" id="ProtNLM"/>
    </source>
</evidence>
<dbReference type="GO" id="GO:0006367">
    <property type="term" value="P:transcription initiation at RNA polymerase II promoter"/>
    <property type="evidence" value="ECO:0007669"/>
    <property type="project" value="InterPro"/>
</dbReference>
<evidence type="ECO:0000256" key="1">
    <source>
        <dbReference type="ARBA" id="ARBA00004123"/>
    </source>
</evidence>
<dbReference type="VEuPathDB" id="MicrosporidiaDB:AEWD_111230"/>
<accession>M1KI77</accession>
<keyword evidence="3" id="KW-0238">DNA-binding</keyword>
<dbReference type="InterPro" id="IPR011039">
    <property type="entry name" value="TFIIF_interaction"/>
</dbReference>
<dbReference type="VEuPathDB" id="MicrosporidiaDB:M970_111230"/>
<feature type="region of interest" description="Disordered" evidence="6">
    <location>
        <begin position="209"/>
        <end position="233"/>
    </location>
</feature>
<feature type="region of interest" description="Disordered" evidence="6">
    <location>
        <begin position="149"/>
        <end position="183"/>
    </location>
</feature>
<organism evidence="7">
    <name type="scientific">Encephalitozoon cuniculi</name>
    <name type="common">Microsporidian parasite</name>
    <dbReference type="NCBI Taxonomy" id="6035"/>
    <lineage>
        <taxon>Eukaryota</taxon>
        <taxon>Fungi</taxon>
        <taxon>Fungi incertae sedis</taxon>
        <taxon>Microsporidia</taxon>
        <taxon>Unikaryonidae</taxon>
        <taxon>Encephalitozoon</taxon>
    </lineage>
</organism>
<evidence type="ECO:0000256" key="5">
    <source>
        <dbReference type="ARBA" id="ARBA00023242"/>
    </source>
</evidence>
<dbReference type="GO" id="GO:0005634">
    <property type="term" value="C:nucleus"/>
    <property type="evidence" value="ECO:0007669"/>
    <property type="project" value="UniProtKB-SubCell"/>
</dbReference>
<keyword evidence="4" id="KW-0804">Transcription</keyword>
<sequence length="300" mass="34609">MICFRNLWGLKNKACRRTPMKSYKLVYKPEHGEKRFLFTNVDMKDLSSPVVISREKPVQEEVVFNTKKKSEQVEYEDEEYKKLKEKEGCLLVLEDAENRAYSGKMQDLGASSSCYFVFINTGTCLKVVPVRKWYRFSQRSQLDIIQEYDGEGAGDENGGGDAEGASSEEREEIDFDDDFDDDDGEETNVFVVREKRLNSAGRRMRNIMESYEEKEESESSEEAGERDTKDAEKASRVLTKDALRNMFRGGRIALRDLLRGIKARFGLNEEEKELVKEFIGENCTFETDGGSKERYLVLKK</sequence>
<feature type="compositionally biased region" description="Acidic residues" evidence="6">
    <location>
        <begin position="169"/>
        <end position="183"/>
    </location>
</feature>
<dbReference type="VEuPathDB" id="MicrosporidiaDB:AEWQ_111230"/>
<gene>
    <name evidence="7" type="ORF">ECU11_1240</name>
</gene>
<feature type="compositionally biased region" description="Acidic residues" evidence="6">
    <location>
        <begin position="210"/>
        <end position="222"/>
    </location>
</feature>
<protein>
    <recommendedName>
        <fullName evidence="8">Transcription initiation factor IIF subunit alpha</fullName>
    </recommendedName>
</protein>
<evidence type="ECO:0000256" key="6">
    <source>
        <dbReference type="SAM" id="MobiDB-lite"/>
    </source>
</evidence>
<dbReference type="AlphaFoldDB" id="M1KI77"/>
<feature type="compositionally biased region" description="Basic and acidic residues" evidence="6">
    <location>
        <begin position="223"/>
        <end position="233"/>
    </location>
</feature>
<dbReference type="GO" id="GO:0003677">
    <property type="term" value="F:DNA binding"/>
    <property type="evidence" value="ECO:0007669"/>
    <property type="project" value="UniProtKB-KW"/>
</dbReference>
<keyword evidence="5" id="KW-0539">Nucleus</keyword>
<proteinExistence type="predicted"/>